<dbReference type="EMBL" id="CP009636">
    <property type="protein sequence ID" value="AJI08366.1"/>
    <property type="molecule type" value="Genomic_DNA"/>
</dbReference>
<evidence type="ECO:0000313" key="2">
    <source>
        <dbReference type="Proteomes" id="UP000031861"/>
    </source>
</evidence>
<name>A0AAN0W4B3_BACCE</name>
<evidence type="ECO:0000313" key="1">
    <source>
        <dbReference type="EMBL" id="AJI08366.1"/>
    </source>
</evidence>
<protein>
    <submittedName>
        <fullName evidence="1">C-5 cytosine-specific DNA methylase family protein</fullName>
    </submittedName>
</protein>
<dbReference type="Proteomes" id="UP000031861">
    <property type="component" value="Plasmid pBFI_2"/>
</dbReference>
<gene>
    <name evidence="1" type="ORF">AK40_5842</name>
</gene>
<dbReference type="Pfam" id="PF20118">
    <property type="entry name" value="DUF6508"/>
    <property type="match status" value="1"/>
</dbReference>
<organism evidence="1 2">
    <name type="scientific">Bacillus cereus 03BB108</name>
    <dbReference type="NCBI Taxonomy" id="451709"/>
    <lineage>
        <taxon>Bacteria</taxon>
        <taxon>Bacillati</taxon>
        <taxon>Bacillota</taxon>
        <taxon>Bacilli</taxon>
        <taxon>Bacillales</taxon>
        <taxon>Bacillaceae</taxon>
        <taxon>Bacillus</taxon>
        <taxon>Bacillus cereus group</taxon>
    </lineage>
</organism>
<proteinExistence type="predicted"/>
<sequence length="131" mass="15866">MYGINSLSKQQIESLREYMIIFENVEGLKNLKNKESLQEILYRFEKFLYQNEFILNFDYISWGKTEKVDRYIKNENVVKEANLITIKKLLTYHLRMNRFYEGYLCDVIYIGHMSCIIRRLMKIAKDTLNNN</sequence>
<dbReference type="InterPro" id="IPR045425">
    <property type="entry name" value="DUF6508"/>
</dbReference>
<geneLocation type="plasmid" evidence="1 2">
    <name>pBFI_2</name>
</geneLocation>
<dbReference type="AlphaFoldDB" id="A0AAN0W4B3"/>
<accession>A0AAN0W4B3</accession>
<reference evidence="1 2" key="1">
    <citation type="journal article" date="2015" name="Genome Announc.">
        <title>Complete genome sequences for 35 biothreat assay-relevant bacillus species.</title>
        <authorList>
            <person name="Johnson S.L."/>
            <person name="Daligault H.E."/>
            <person name="Davenport K.W."/>
            <person name="Jaissle J."/>
            <person name="Frey K.G."/>
            <person name="Ladner J.T."/>
            <person name="Broomall S.M."/>
            <person name="Bishop-Lilly K.A."/>
            <person name="Bruce D.C."/>
            <person name="Gibbons H.S."/>
            <person name="Coyne S.R."/>
            <person name="Lo C.C."/>
            <person name="Meincke L."/>
            <person name="Munk A.C."/>
            <person name="Koroleva G.I."/>
            <person name="Rosenzweig C.N."/>
            <person name="Palacios G.F."/>
            <person name="Redden C.L."/>
            <person name="Minogue T.D."/>
            <person name="Chain P.S."/>
        </authorList>
    </citation>
    <scope>NUCLEOTIDE SEQUENCE [LARGE SCALE GENOMIC DNA]</scope>
    <source>
        <strain evidence="1 2">03BB108</strain>
    </source>
</reference>
<dbReference type="GO" id="GO:0032259">
    <property type="term" value="P:methylation"/>
    <property type="evidence" value="ECO:0007669"/>
    <property type="project" value="UniProtKB-KW"/>
</dbReference>
<keyword evidence="1" id="KW-0614">Plasmid</keyword>
<dbReference type="GO" id="GO:0008168">
    <property type="term" value="F:methyltransferase activity"/>
    <property type="evidence" value="ECO:0007669"/>
    <property type="project" value="UniProtKB-KW"/>
</dbReference>
<keyword evidence="1" id="KW-0489">Methyltransferase</keyword>
<keyword evidence="1" id="KW-0808">Transferase</keyword>